<dbReference type="EMBL" id="OR885926">
    <property type="protein sequence ID" value="WVX90687.1"/>
    <property type="molecule type" value="Genomic_DNA"/>
</dbReference>
<organism evidence="1">
    <name type="scientific">Staphylococcus phage 184DA</name>
    <dbReference type="NCBI Taxonomy" id="3110532"/>
    <lineage>
        <taxon>Viruses</taxon>
        <taxon>Duplodnaviria</taxon>
        <taxon>Heunggongvirae</taxon>
        <taxon>Uroviricota</taxon>
        <taxon>Caudoviricetes</taxon>
    </lineage>
</organism>
<evidence type="ECO:0000313" key="1">
    <source>
        <dbReference type="EMBL" id="WVX90687.1"/>
    </source>
</evidence>
<sequence length="78" mass="8743">MEQLGVDVSKLFSIQSGEGRLKNTVELSVEQVGKELEYWIDTFNEKIPGVPIVFIWDSLGATRTQKEIEGGIDEKQMG</sequence>
<name>A0AAU6MXI8_9CAUD</name>
<proteinExistence type="predicted"/>
<protein>
    <submittedName>
        <fullName evidence="1">UvsX-like recombinase</fullName>
    </submittedName>
</protein>
<reference evidence="1" key="1">
    <citation type="submission" date="2023-11" db="EMBL/GenBank/DDBJ databases">
        <title>Characterization of a newly isolated phage infecting non-aureus staphylococci isolated from bovine mastitis.</title>
        <authorList>
            <person name="Wanecka A."/>
            <person name="Marynowska M."/>
            <person name="Wesolowski W."/>
            <person name="Bloch S."/>
            <person name="Nejman-Falenczyk B."/>
            <person name="Neumann J."/>
            <person name="Krol J."/>
            <person name="Florek M."/>
            <person name="Ulanicki K."/>
            <person name="Napierala A."/>
            <person name="Twardon J."/>
            <person name="Wolska B."/>
            <person name="Porebska J."/>
            <person name="Ziubrzycka A."/>
            <person name="Czeretowicz I."/>
            <person name="Benisz M."/>
        </authorList>
    </citation>
    <scope>NUCLEOTIDE SEQUENCE</scope>
</reference>
<dbReference type="Gene3D" id="3.40.50.300">
    <property type="entry name" value="P-loop containing nucleotide triphosphate hydrolases"/>
    <property type="match status" value="1"/>
</dbReference>
<dbReference type="InterPro" id="IPR027417">
    <property type="entry name" value="P-loop_NTPase"/>
</dbReference>
<accession>A0AAU6MXI8</accession>
<gene>
    <name evidence="1" type="ORF">184DA_81</name>
</gene>